<dbReference type="AlphaFoldDB" id="A0A1X7SJT6"/>
<protein>
    <submittedName>
        <fullName evidence="1">Uncharacterized protein</fullName>
    </submittedName>
</protein>
<sequence length="51" mass="5683">SVTKVGFTPKQNGCHDFCSLAILGKRAPVLTRLLRGPYLDQRTPMVLLAWL</sequence>
<evidence type="ECO:0000313" key="1">
    <source>
        <dbReference type="EnsemblMetazoa" id="Aqu2.1.02298_001"/>
    </source>
</evidence>
<dbReference type="InParanoid" id="A0A1X7SJT6"/>
<dbReference type="EnsemblMetazoa" id="Aqu2.1.02298_001">
    <property type="protein sequence ID" value="Aqu2.1.02298_001"/>
    <property type="gene ID" value="Aqu2.1.02298"/>
</dbReference>
<name>A0A1X7SJT6_AMPQE</name>
<accession>A0A1X7SJT6</accession>
<proteinExistence type="predicted"/>
<reference evidence="1" key="1">
    <citation type="submission" date="2017-05" db="UniProtKB">
        <authorList>
            <consortium name="EnsemblMetazoa"/>
        </authorList>
    </citation>
    <scope>IDENTIFICATION</scope>
</reference>
<organism evidence="1">
    <name type="scientific">Amphimedon queenslandica</name>
    <name type="common">Sponge</name>
    <dbReference type="NCBI Taxonomy" id="400682"/>
    <lineage>
        <taxon>Eukaryota</taxon>
        <taxon>Metazoa</taxon>
        <taxon>Porifera</taxon>
        <taxon>Demospongiae</taxon>
        <taxon>Heteroscleromorpha</taxon>
        <taxon>Haplosclerida</taxon>
        <taxon>Niphatidae</taxon>
        <taxon>Amphimedon</taxon>
    </lineage>
</organism>